<dbReference type="InterPro" id="IPR015424">
    <property type="entry name" value="PyrdxlP-dep_Trfase"/>
</dbReference>
<accession>A0A409Y5Q5</accession>
<evidence type="ECO:0000313" key="4">
    <source>
        <dbReference type="Proteomes" id="UP000284706"/>
    </source>
</evidence>
<dbReference type="InterPro" id="IPR015422">
    <property type="entry name" value="PyrdxlP-dep_Trfase_small"/>
</dbReference>
<comment type="caution">
    <text evidence="3">The sequence shown here is derived from an EMBL/GenBank/DDBJ whole genome shotgun (WGS) entry which is preliminary data.</text>
</comment>
<dbReference type="FunCoup" id="A0A409Y5Q5">
    <property type="interactions" value="1"/>
</dbReference>
<keyword evidence="4" id="KW-1185">Reference proteome</keyword>
<dbReference type="PANTHER" id="PTHR14237:SF80">
    <property type="entry name" value="MOLYBDENUM COFACTOR SULFURASE"/>
    <property type="match status" value="1"/>
</dbReference>
<dbReference type="STRING" id="231916.A0A409Y5Q5"/>
<sequence length="594" mass="65127">MGNTSSIHLSSSSTKERSLSRKRSEIFPRISLGCASVHSSDSDHSQETTKLVSNEKYIVVDQLIPPSPASSVAYFPLQPNLDDTARAYASFLNEHPGESLVHPMPMTSAHRGWADYQLTWILDTLRRTDYSRLERAGETYVDYMGGAIYPESLIKVHTDFLNRSILGNTHSVSNSSRLSLKYADEARLAVLAHFKASSSEYTVVFTANASAALKLVAEAYPFSGGSSLVIGADSHNSVHGIREFATSKSAEVHYVPSTPRGGFDVPMAKNLLLRHRPRSRELAPSLFVLTGQSNITNSKPPLSMTEYAASLGYHVVVDGAALAPTSIISISEYPIDAMAISFYKMFGYPTGVGALVIKKSFLAQLKRPWFAGGTVDIVQVPGNIVTRTHELHEQFEDGTINYLQLPAITNGLRFLSAYLPFLPLRLSSLLLYLTSSLSKLRHDSSGRPVVQILSRTPTRKLHSVGEQSDAGSILSLLFLDPWGVMIPNSFIEYAATTQNISLRTGCMCNPGGAAAILGIVEEMRHLYPGVTLSDFEERVGRELGVVRISLGLASNFQDVWNVIQFAISIGQEAKRQALWNQWMESQRGEIGKAI</sequence>
<reference evidence="3 4" key="1">
    <citation type="journal article" date="2018" name="Evol. Lett.">
        <title>Horizontal gene cluster transfer increased hallucinogenic mushroom diversity.</title>
        <authorList>
            <person name="Reynolds H.T."/>
            <person name="Vijayakumar V."/>
            <person name="Gluck-Thaler E."/>
            <person name="Korotkin H.B."/>
            <person name="Matheny P.B."/>
            <person name="Slot J.C."/>
        </authorList>
    </citation>
    <scope>NUCLEOTIDE SEQUENCE [LARGE SCALE GENOMIC DNA]</scope>
    <source>
        <strain evidence="3 4">SRW20</strain>
    </source>
</reference>
<dbReference type="EMBL" id="NHYE01001111">
    <property type="protein sequence ID" value="PPQ98355.1"/>
    <property type="molecule type" value="Genomic_DNA"/>
</dbReference>
<dbReference type="OrthoDB" id="10264306at2759"/>
<dbReference type="AlphaFoldDB" id="A0A409Y5Q5"/>
<proteinExistence type="predicted"/>
<feature type="compositionally biased region" description="Low complexity" evidence="1">
    <location>
        <begin position="1"/>
        <end position="13"/>
    </location>
</feature>
<dbReference type="PANTHER" id="PTHR14237">
    <property type="entry name" value="MOLYBDOPTERIN COFACTOR SULFURASE MOSC"/>
    <property type="match status" value="1"/>
</dbReference>
<organism evidence="3 4">
    <name type="scientific">Gymnopilus dilepis</name>
    <dbReference type="NCBI Taxonomy" id="231916"/>
    <lineage>
        <taxon>Eukaryota</taxon>
        <taxon>Fungi</taxon>
        <taxon>Dikarya</taxon>
        <taxon>Basidiomycota</taxon>
        <taxon>Agaricomycotina</taxon>
        <taxon>Agaricomycetes</taxon>
        <taxon>Agaricomycetidae</taxon>
        <taxon>Agaricales</taxon>
        <taxon>Agaricineae</taxon>
        <taxon>Hymenogastraceae</taxon>
        <taxon>Gymnopilus</taxon>
    </lineage>
</organism>
<dbReference type="InParanoid" id="A0A409Y5Q5"/>
<feature type="domain" description="Aminotransferase class V" evidence="2">
    <location>
        <begin position="140"/>
        <end position="417"/>
    </location>
</feature>
<evidence type="ECO:0000313" key="3">
    <source>
        <dbReference type="EMBL" id="PPQ98355.1"/>
    </source>
</evidence>
<dbReference type="Proteomes" id="UP000284706">
    <property type="component" value="Unassembled WGS sequence"/>
</dbReference>
<dbReference type="SUPFAM" id="SSF53383">
    <property type="entry name" value="PLP-dependent transferases"/>
    <property type="match status" value="1"/>
</dbReference>
<feature type="region of interest" description="Disordered" evidence="1">
    <location>
        <begin position="1"/>
        <end position="22"/>
    </location>
</feature>
<evidence type="ECO:0000256" key="1">
    <source>
        <dbReference type="SAM" id="MobiDB-lite"/>
    </source>
</evidence>
<name>A0A409Y5Q5_9AGAR</name>
<dbReference type="GO" id="GO:0043545">
    <property type="term" value="P:molybdopterin cofactor metabolic process"/>
    <property type="evidence" value="ECO:0007669"/>
    <property type="project" value="TreeGrafter"/>
</dbReference>
<dbReference type="Pfam" id="PF00266">
    <property type="entry name" value="Aminotran_5"/>
    <property type="match status" value="1"/>
</dbReference>
<evidence type="ECO:0000259" key="2">
    <source>
        <dbReference type="Pfam" id="PF00266"/>
    </source>
</evidence>
<gene>
    <name evidence="3" type="ORF">CVT26_013611</name>
</gene>
<dbReference type="InterPro" id="IPR015421">
    <property type="entry name" value="PyrdxlP-dep_Trfase_major"/>
</dbReference>
<dbReference type="Gene3D" id="3.90.1150.10">
    <property type="entry name" value="Aspartate Aminotransferase, domain 1"/>
    <property type="match status" value="1"/>
</dbReference>
<dbReference type="Gene3D" id="3.40.640.10">
    <property type="entry name" value="Type I PLP-dependent aspartate aminotransferase-like (Major domain)"/>
    <property type="match status" value="1"/>
</dbReference>
<dbReference type="InterPro" id="IPR000192">
    <property type="entry name" value="Aminotrans_V_dom"/>
</dbReference>
<protein>
    <recommendedName>
        <fullName evidence="2">Aminotransferase class V domain-containing protein</fullName>
    </recommendedName>
</protein>
<dbReference type="GO" id="GO:0008265">
    <property type="term" value="F:molybdenum cofactor sulfurtransferase activity"/>
    <property type="evidence" value="ECO:0007669"/>
    <property type="project" value="TreeGrafter"/>
</dbReference>